<dbReference type="Pfam" id="PF12796">
    <property type="entry name" value="Ank_2"/>
    <property type="match status" value="2"/>
</dbReference>
<protein>
    <submittedName>
        <fullName evidence="4">Uncharacterized protein</fullName>
    </submittedName>
</protein>
<dbReference type="PRINTS" id="PR01415">
    <property type="entry name" value="ANKYRIN"/>
</dbReference>
<reference evidence="4" key="1">
    <citation type="submission" date="2014-09" db="EMBL/GenBank/DDBJ databases">
        <title>Genome sequence of the luminous mushroom Mycena chlorophos for searching fungal bioluminescence genes.</title>
        <authorList>
            <person name="Tanaka Y."/>
            <person name="Kasuga D."/>
            <person name="Oba Y."/>
            <person name="Hase S."/>
            <person name="Sato K."/>
            <person name="Oba Y."/>
            <person name="Sakakibara Y."/>
        </authorList>
    </citation>
    <scope>NUCLEOTIDE SEQUENCE</scope>
</reference>
<dbReference type="PANTHER" id="PTHR24171">
    <property type="entry name" value="ANKYRIN REPEAT DOMAIN-CONTAINING PROTEIN 39-RELATED"/>
    <property type="match status" value="1"/>
</dbReference>
<sequence>MSSFSDLPAELVLAISDDLPIRSLNALAQTCRSMHEVLGLELENRLTPALARDILPVAIRRGQTHTVAKLLAPPHSLDPEDGFSLLVAASRGHSDVVALLLDAGADITTTNDDDEKKQALHFAVIERHLETARVLLERGTPVDVKFGWDGSSETALHRACATGQLEMAALLLDHGAALECEGHFGTPLGFAVRNRRLEVVQMLLERGADATVDVPLHVIPEGAPVPPAPLRSNLLYLALNLRRPAMSVPGKWWGSMDAGKKELMVLLMAHGASKDGALALVEEHIVALAEVAVCEPEELMQMVREMVEEVAKDLVAA</sequence>
<dbReference type="SUPFAM" id="SSF48403">
    <property type="entry name" value="Ankyrin repeat"/>
    <property type="match status" value="1"/>
</dbReference>
<feature type="repeat" description="ANK" evidence="3">
    <location>
        <begin position="115"/>
        <end position="147"/>
    </location>
</feature>
<dbReference type="EMBL" id="DF844953">
    <property type="protein sequence ID" value="GAT48800.1"/>
    <property type="molecule type" value="Genomic_DNA"/>
</dbReference>
<evidence type="ECO:0000256" key="3">
    <source>
        <dbReference type="PROSITE-ProRule" id="PRU00023"/>
    </source>
</evidence>
<proteinExistence type="predicted"/>
<evidence type="ECO:0000313" key="4">
    <source>
        <dbReference type="EMBL" id="GAT48800.1"/>
    </source>
</evidence>
<gene>
    <name evidence="4" type="ORF">MCHLO_06176</name>
</gene>
<dbReference type="SUPFAM" id="SSF81383">
    <property type="entry name" value="F-box domain"/>
    <property type="match status" value="1"/>
</dbReference>
<name>A0ABQ0LCC5_MYCCL</name>
<evidence type="ECO:0000313" key="5">
    <source>
        <dbReference type="Proteomes" id="UP000815677"/>
    </source>
</evidence>
<feature type="repeat" description="ANK" evidence="3">
    <location>
        <begin position="151"/>
        <end position="183"/>
    </location>
</feature>
<dbReference type="InterPro" id="IPR002110">
    <property type="entry name" value="Ankyrin_rpt"/>
</dbReference>
<accession>A0ABQ0LCC5</accession>
<evidence type="ECO:0000256" key="2">
    <source>
        <dbReference type="ARBA" id="ARBA00023043"/>
    </source>
</evidence>
<keyword evidence="2 3" id="KW-0040">ANK repeat</keyword>
<dbReference type="InterPro" id="IPR036047">
    <property type="entry name" value="F-box-like_dom_sf"/>
</dbReference>
<keyword evidence="1" id="KW-0677">Repeat</keyword>
<organism evidence="4 5">
    <name type="scientific">Mycena chlorophos</name>
    <name type="common">Agaric fungus</name>
    <name type="synonym">Agaricus chlorophos</name>
    <dbReference type="NCBI Taxonomy" id="658473"/>
    <lineage>
        <taxon>Eukaryota</taxon>
        <taxon>Fungi</taxon>
        <taxon>Dikarya</taxon>
        <taxon>Basidiomycota</taxon>
        <taxon>Agaricomycotina</taxon>
        <taxon>Agaricomycetes</taxon>
        <taxon>Agaricomycetidae</taxon>
        <taxon>Agaricales</taxon>
        <taxon>Marasmiineae</taxon>
        <taxon>Mycenaceae</taxon>
        <taxon>Mycena</taxon>
    </lineage>
</organism>
<evidence type="ECO:0000256" key="1">
    <source>
        <dbReference type="ARBA" id="ARBA00022737"/>
    </source>
</evidence>
<dbReference type="PROSITE" id="PS50297">
    <property type="entry name" value="ANK_REP_REGION"/>
    <property type="match status" value="4"/>
</dbReference>
<dbReference type="PANTHER" id="PTHR24171:SF11">
    <property type="entry name" value="26S PROTEASOME NON-ATPASE REGULATORY SUBUNIT 10"/>
    <property type="match status" value="1"/>
</dbReference>
<dbReference type="Proteomes" id="UP000815677">
    <property type="component" value="Unassembled WGS sequence"/>
</dbReference>
<dbReference type="SMART" id="SM00248">
    <property type="entry name" value="ANK"/>
    <property type="match status" value="4"/>
</dbReference>
<feature type="repeat" description="ANK" evidence="3">
    <location>
        <begin position="183"/>
        <end position="215"/>
    </location>
</feature>
<dbReference type="Gene3D" id="1.25.40.20">
    <property type="entry name" value="Ankyrin repeat-containing domain"/>
    <property type="match status" value="1"/>
</dbReference>
<dbReference type="InterPro" id="IPR036770">
    <property type="entry name" value="Ankyrin_rpt-contain_sf"/>
</dbReference>
<keyword evidence="5" id="KW-1185">Reference proteome</keyword>
<dbReference type="PROSITE" id="PS50088">
    <property type="entry name" value="ANK_REPEAT"/>
    <property type="match status" value="4"/>
</dbReference>
<feature type="repeat" description="ANK" evidence="3">
    <location>
        <begin position="80"/>
        <end position="112"/>
    </location>
</feature>